<gene>
    <name evidence="1" type="ORF">KEH51_06785</name>
</gene>
<proteinExistence type="predicted"/>
<dbReference type="Proteomes" id="UP000680045">
    <property type="component" value="Unassembled WGS sequence"/>
</dbReference>
<dbReference type="EMBL" id="JAGTPW010000008">
    <property type="protein sequence ID" value="MBR8644435.1"/>
    <property type="molecule type" value="Genomic_DNA"/>
</dbReference>
<evidence type="ECO:0000313" key="2">
    <source>
        <dbReference type="Proteomes" id="UP000680045"/>
    </source>
</evidence>
<sequence>MQTKKIAEKNNLKFTAMTFDPHPNEVIKLEKDWRYITPWL</sequence>
<evidence type="ECO:0000313" key="1">
    <source>
        <dbReference type="EMBL" id="MBR8644435.1"/>
    </source>
</evidence>
<accession>A0A941FHP2</accession>
<name>A0A941FHP2_9BACI</name>
<reference evidence="1" key="1">
    <citation type="submission" date="2021-04" db="EMBL/GenBank/DDBJ databases">
        <title>Whole genome sequencing of Enterococci isolates from hospitalized patients.</title>
        <authorList>
            <person name="Ogoti B.M."/>
            <person name="Onyambu F.G."/>
        </authorList>
    </citation>
    <scope>NUCLEOTIDE SEQUENCE</scope>
    <source>
        <strain evidence="1">242</strain>
    </source>
</reference>
<comment type="caution">
    <text evidence="1">The sequence shown here is derived from an EMBL/GenBank/DDBJ whole genome shotgun (WGS) entry which is preliminary data.</text>
</comment>
<organism evidence="1 2">
    <name type="scientific">Peribacillus frigoritolerans</name>
    <dbReference type="NCBI Taxonomy" id="450367"/>
    <lineage>
        <taxon>Bacteria</taxon>
        <taxon>Bacillati</taxon>
        <taxon>Bacillota</taxon>
        <taxon>Bacilli</taxon>
        <taxon>Bacillales</taxon>
        <taxon>Bacillaceae</taxon>
        <taxon>Peribacillus</taxon>
    </lineage>
</organism>
<protein>
    <submittedName>
        <fullName evidence="1">Uncharacterized protein</fullName>
    </submittedName>
</protein>
<dbReference type="AlphaFoldDB" id="A0A941FHP2"/>